<feature type="transmembrane region" description="Helical" evidence="10">
    <location>
        <begin position="86"/>
        <end position="107"/>
    </location>
</feature>
<feature type="domain" description="ABC transmembrane type-1" evidence="12">
    <location>
        <begin position="87"/>
        <end position="367"/>
    </location>
</feature>
<dbReference type="FunFam" id="3.40.50.300:FF:002673">
    <property type="entry name" value="Multispecific organic anion transporter, putative"/>
    <property type="match status" value="1"/>
</dbReference>
<evidence type="ECO:0000256" key="1">
    <source>
        <dbReference type="ARBA" id="ARBA00004141"/>
    </source>
</evidence>
<keyword evidence="5" id="KW-0677">Repeat</keyword>
<keyword evidence="7" id="KW-0067">ATP-binding</keyword>
<dbReference type="Proteomes" id="UP000692954">
    <property type="component" value="Unassembled WGS sequence"/>
</dbReference>
<name>A0A8S1KBY3_9CILI</name>
<dbReference type="InterPro" id="IPR003439">
    <property type="entry name" value="ABC_transporter-like_ATP-bd"/>
</dbReference>
<keyword evidence="3" id="KW-0813">Transport</keyword>
<evidence type="ECO:0000256" key="8">
    <source>
        <dbReference type="ARBA" id="ARBA00022989"/>
    </source>
</evidence>
<feature type="domain" description="ABC transporter" evidence="11">
    <location>
        <begin position="434"/>
        <end position="658"/>
    </location>
</feature>
<comment type="similarity">
    <text evidence="2">Belongs to the ABC transporter superfamily. ABCC family. Conjugate transporter (TC 3.A.1.208) subfamily.</text>
</comment>
<evidence type="ECO:0000256" key="5">
    <source>
        <dbReference type="ARBA" id="ARBA00022737"/>
    </source>
</evidence>
<dbReference type="InterPro" id="IPR050173">
    <property type="entry name" value="ABC_transporter_C-like"/>
</dbReference>
<dbReference type="FunFam" id="3.40.50.300:FF:000610">
    <property type="entry name" value="Multidrug resistance-associated ABC transporter"/>
    <property type="match status" value="1"/>
</dbReference>
<keyword evidence="9 10" id="KW-0472">Membrane</keyword>
<feature type="domain" description="ABC transporter" evidence="11">
    <location>
        <begin position="1046"/>
        <end position="1279"/>
    </location>
</feature>
<dbReference type="PROSITE" id="PS50893">
    <property type="entry name" value="ABC_TRANSPORTER_2"/>
    <property type="match status" value="2"/>
</dbReference>
<comment type="subcellular location">
    <subcellularLocation>
        <location evidence="1">Membrane</location>
        <topology evidence="1">Multi-pass membrane protein</topology>
    </subcellularLocation>
</comment>
<feature type="transmembrane region" description="Helical" evidence="10">
    <location>
        <begin position="127"/>
        <end position="149"/>
    </location>
</feature>
<dbReference type="SMART" id="SM00382">
    <property type="entry name" value="AAA"/>
    <property type="match status" value="2"/>
</dbReference>
<feature type="transmembrane region" description="Helical" evidence="10">
    <location>
        <begin position="769"/>
        <end position="789"/>
    </location>
</feature>
<proteinExistence type="inferred from homology"/>
<evidence type="ECO:0000313" key="13">
    <source>
        <dbReference type="EMBL" id="CAD8052568.1"/>
    </source>
</evidence>
<evidence type="ECO:0000256" key="9">
    <source>
        <dbReference type="ARBA" id="ARBA00023136"/>
    </source>
</evidence>
<keyword evidence="4 10" id="KW-0812">Transmembrane</keyword>
<dbReference type="CDD" id="cd18580">
    <property type="entry name" value="ABC_6TM_ABCC_D2"/>
    <property type="match status" value="1"/>
</dbReference>
<dbReference type="GO" id="GO:0140359">
    <property type="term" value="F:ABC-type transporter activity"/>
    <property type="evidence" value="ECO:0007669"/>
    <property type="project" value="InterPro"/>
</dbReference>
<dbReference type="CDD" id="cd18579">
    <property type="entry name" value="ABC_6TM_ABCC_D1"/>
    <property type="match status" value="1"/>
</dbReference>
<evidence type="ECO:0000259" key="12">
    <source>
        <dbReference type="PROSITE" id="PS50929"/>
    </source>
</evidence>
<feature type="transmembrane region" description="Helical" evidence="10">
    <location>
        <begin position="223"/>
        <end position="244"/>
    </location>
</feature>
<feature type="transmembrane region" description="Helical" evidence="10">
    <location>
        <begin position="945"/>
        <end position="976"/>
    </location>
</feature>
<evidence type="ECO:0008006" key="15">
    <source>
        <dbReference type="Google" id="ProtNLM"/>
    </source>
</evidence>
<sequence length="1287" mass="147183">MSQKKPLLIIKNSQSPGVISRVFFLYVFPLLRKANKTPLQFEMIQDLQIDDQSESLFNRMNKTFLVQKNSRFALYKSLFITFKKSFIIVFIIILLQNVCLMYGPIMIRQTLSYIDYSEHTLGKSFEWLGIIIAVRFFNVISYQHSFYMLTKLAYDQHSAVSVFLMKKTLNVSFQSNKQYKAGEIMNLMQVDLQRILNLNIAIAQVIFLPFQIGISFFLLFDFIGISCLAGLGIMIMGLLANFLLGRRGWRLQKQVMIAKDKRTKQAYEIFSQIKFIKANAFEEYFKNKLLECRKKEIESIHKKNIVSGLFTFTFLMTPQITLNITLAIYIWLQHNLTPAETFSIISLFSILQQSAIGLPRFINQIIEGNISIKRIQNYLLTDELMNDCIQNVNDILVDSINIEGSFYWDKIRNQEKPNKYTQVIPENQISQSQISDTQISENQIIDPILKNIKLKIDIGEFVTIIGDVASGKSSLISAILGEMVYNDSGFAPKIKINGKIAYVSQKSWIQNATLKDNILFGLPYDETKYQDAIKYSCLEQDIKTLDKGEFTMIGEKGVNLSGGQKARVSLARALYSNSDIYLLDDLISAVDMHVGKFIIEKCLCEYLNGKTIVLITHALYSCQYADRIILMDNGQIIKEGNIDEIKQCEKFDQIYQKYFKEHKNENEDDQDEQLEILNLQKKRKSSNQQIDNTKKDIIDDLMILEDRKVGSVQMDVFKEYFYLSGGYLFFTFNLIIVIIQVVTRFGSQIWLAHWSGQQDLSYDDNLHNLMIFSFFSLSFGFFALIRLLILAKENVNIANKVHSRMIEQLLYAPLCSFFERIPLGVLMNRLTKDQSVLDTELLWTISILQVSCASFIASTLINVLSSSYYIIFPVLIFLYAVWKVQRFYMAANRELYRLESISKSPILSFFSETVNGLNIIRAFGKQDKFLERHSKNIDLNRKIQIVQLQITTWFSMNLTFTSLMVNISAIAFVLFFGSDSPALAGLLMTVATVIDNSLQSSINSITQAETQFISFERCLSFAKVEHENGYKQKKDYILNWPQVGDIHIDSLVVKYRENLQPALKGLNVVIKRQEKIGVVGRTGAGKSTVTLSLLRILEASNGSIIIDGVDISTLNLKQLRESITMILQDSTLFEGTLRENLDPLHKHTDQELNNVALQCCLGDLLLQKNGLNTEISENGDNLSAGEKQLISIARAVLKQSQIILIDEATANIDIETESKIQQTIQTAFKKCTVITIAHRINTIMHSDKILVIDQGQAKEFDEPQNLLEDKSSIFYSLYLQGKKSNKI</sequence>
<comment type="caution">
    <text evidence="13">The sequence shown here is derived from an EMBL/GenBank/DDBJ whole genome shotgun (WGS) entry which is preliminary data.</text>
</comment>
<dbReference type="PROSITE" id="PS50929">
    <property type="entry name" value="ABC_TM1F"/>
    <property type="match status" value="2"/>
</dbReference>
<feature type="transmembrane region" description="Helical" evidence="10">
    <location>
        <begin position="309"/>
        <end position="332"/>
    </location>
</feature>
<dbReference type="CDD" id="cd03250">
    <property type="entry name" value="ABCC_MRP_domain1"/>
    <property type="match status" value="1"/>
</dbReference>
<evidence type="ECO:0000256" key="2">
    <source>
        <dbReference type="ARBA" id="ARBA00009726"/>
    </source>
</evidence>
<feature type="transmembrane region" description="Helical" evidence="10">
    <location>
        <begin position="195"/>
        <end position="217"/>
    </location>
</feature>
<dbReference type="GO" id="GO:0016887">
    <property type="term" value="F:ATP hydrolysis activity"/>
    <property type="evidence" value="ECO:0007669"/>
    <property type="project" value="InterPro"/>
</dbReference>
<evidence type="ECO:0000256" key="7">
    <source>
        <dbReference type="ARBA" id="ARBA00022840"/>
    </source>
</evidence>
<gene>
    <name evidence="13" type="ORF">PSON_ATCC_30995.1.T0060521</name>
</gene>
<dbReference type="FunFam" id="1.20.1560.10:FF:000063">
    <property type="entry name" value="Multidrug resistance protein ABC transporter"/>
    <property type="match status" value="1"/>
</dbReference>
<evidence type="ECO:0000256" key="3">
    <source>
        <dbReference type="ARBA" id="ARBA00022448"/>
    </source>
</evidence>
<evidence type="ECO:0000259" key="11">
    <source>
        <dbReference type="PROSITE" id="PS50893"/>
    </source>
</evidence>
<protein>
    <recommendedName>
        <fullName evidence="15">ABC transporter family protein</fullName>
    </recommendedName>
</protein>
<keyword evidence="14" id="KW-1185">Reference proteome</keyword>
<dbReference type="OrthoDB" id="6500128at2759"/>
<evidence type="ECO:0000313" key="14">
    <source>
        <dbReference type="Proteomes" id="UP000692954"/>
    </source>
</evidence>
<dbReference type="EMBL" id="CAJJDN010000006">
    <property type="protein sequence ID" value="CAD8052568.1"/>
    <property type="molecule type" value="Genomic_DNA"/>
</dbReference>
<dbReference type="InterPro" id="IPR003593">
    <property type="entry name" value="AAA+_ATPase"/>
</dbReference>
<dbReference type="CDD" id="cd03244">
    <property type="entry name" value="ABCC_MRP_domain2"/>
    <property type="match status" value="1"/>
</dbReference>
<dbReference type="InterPro" id="IPR044726">
    <property type="entry name" value="ABCC_6TM_D2"/>
</dbReference>
<dbReference type="Pfam" id="PF00005">
    <property type="entry name" value="ABC_tran"/>
    <property type="match status" value="2"/>
</dbReference>
<dbReference type="PANTHER" id="PTHR24223:SF456">
    <property type="entry name" value="MULTIDRUG RESISTANCE-ASSOCIATED PROTEIN LETHAL(2)03659"/>
    <property type="match status" value="1"/>
</dbReference>
<dbReference type="InterPro" id="IPR044746">
    <property type="entry name" value="ABCC_6TM_D1"/>
</dbReference>
<feature type="transmembrane region" description="Helical" evidence="10">
    <location>
        <begin position="720"/>
        <end position="742"/>
    </location>
</feature>
<feature type="transmembrane region" description="Helical" evidence="10">
    <location>
        <begin position="868"/>
        <end position="885"/>
    </location>
</feature>
<reference evidence="13" key="1">
    <citation type="submission" date="2021-01" db="EMBL/GenBank/DDBJ databases">
        <authorList>
            <consortium name="Genoscope - CEA"/>
            <person name="William W."/>
        </authorList>
    </citation>
    <scope>NUCLEOTIDE SEQUENCE</scope>
</reference>
<dbReference type="InterPro" id="IPR017871">
    <property type="entry name" value="ABC_transporter-like_CS"/>
</dbReference>
<dbReference type="PROSITE" id="PS00211">
    <property type="entry name" value="ABC_TRANSPORTER_1"/>
    <property type="match status" value="2"/>
</dbReference>
<feature type="transmembrane region" description="Helical" evidence="10">
    <location>
        <begin position="344"/>
        <end position="362"/>
    </location>
</feature>
<feature type="transmembrane region" description="Helical" evidence="10">
    <location>
        <begin position="841"/>
        <end position="861"/>
    </location>
</feature>
<dbReference type="GO" id="GO:0016020">
    <property type="term" value="C:membrane"/>
    <property type="evidence" value="ECO:0007669"/>
    <property type="project" value="UniProtKB-SubCell"/>
</dbReference>
<evidence type="ECO:0000256" key="6">
    <source>
        <dbReference type="ARBA" id="ARBA00022741"/>
    </source>
</evidence>
<dbReference type="InterPro" id="IPR011527">
    <property type="entry name" value="ABC1_TM_dom"/>
</dbReference>
<dbReference type="PANTHER" id="PTHR24223">
    <property type="entry name" value="ATP-BINDING CASSETTE SUB-FAMILY C"/>
    <property type="match status" value="1"/>
</dbReference>
<dbReference type="FunFam" id="1.20.1560.10:FF:000080">
    <property type="entry name" value="ABC transporter C family member 1"/>
    <property type="match status" value="1"/>
</dbReference>
<feature type="domain" description="ABC transmembrane type-1" evidence="12">
    <location>
        <begin position="734"/>
        <end position="1010"/>
    </location>
</feature>
<evidence type="ECO:0000256" key="4">
    <source>
        <dbReference type="ARBA" id="ARBA00022692"/>
    </source>
</evidence>
<keyword evidence="6" id="KW-0547">Nucleotide-binding</keyword>
<organism evidence="13 14">
    <name type="scientific">Paramecium sonneborni</name>
    <dbReference type="NCBI Taxonomy" id="65129"/>
    <lineage>
        <taxon>Eukaryota</taxon>
        <taxon>Sar</taxon>
        <taxon>Alveolata</taxon>
        <taxon>Ciliophora</taxon>
        <taxon>Intramacronucleata</taxon>
        <taxon>Oligohymenophorea</taxon>
        <taxon>Peniculida</taxon>
        <taxon>Parameciidae</taxon>
        <taxon>Paramecium</taxon>
    </lineage>
</organism>
<dbReference type="Pfam" id="PF00664">
    <property type="entry name" value="ABC_membrane"/>
    <property type="match status" value="2"/>
</dbReference>
<keyword evidence="8 10" id="KW-1133">Transmembrane helix</keyword>
<dbReference type="GO" id="GO:0005524">
    <property type="term" value="F:ATP binding"/>
    <property type="evidence" value="ECO:0007669"/>
    <property type="project" value="UniProtKB-KW"/>
</dbReference>
<accession>A0A8S1KBY3</accession>
<evidence type="ECO:0000256" key="10">
    <source>
        <dbReference type="SAM" id="Phobius"/>
    </source>
</evidence>